<dbReference type="EMBL" id="JACHHN010000004">
    <property type="protein sequence ID" value="MBB5191566.1"/>
    <property type="molecule type" value="Genomic_DNA"/>
</dbReference>
<comment type="caution">
    <text evidence="1">The sequence shown here is derived from an EMBL/GenBank/DDBJ whole genome shotgun (WGS) entry which is preliminary data.</text>
</comment>
<protein>
    <recommendedName>
        <fullName evidence="3">ADP-heptose:LPS heptosyltransferase</fullName>
    </recommendedName>
</protein>
<name>A0A840RGW5_9NEIS</name>
<accession>A0A840RGW5</accession>
<evidence type="ECO:0008006" key="3">
    <source>
        <dbReference type="Google" id="ProtNLM"/>
    </source>
</evidence>
<organism evidence="1 2">
    <name type="scientific">Silvimonas terrae</name>
    <dbReference type="NCBI Taxonomy" id="300266"/>
    <lineage>
        <taxon>Bacteria</taxon>
        <taxon>Pseudomonadati</taxon>
        <taxon>Pseudomonadota</taxon>
        <taxon>Betaproteobacteria</taxon>
        <taxon>Neisseriales</taxon>
        <taxon>Chitinibacteraceae</taxon>
        <taxon>Silvimonas</taxon>
    </lineage>
</organism>
<dbReference type="SUPFAM" id="SSF53756">
    <property type="entry name" value="UDP-Glycosyltransferase/glycogen phosphorylase"/>
    <property type="match status" value="1"/>
</dbReference>
<gene>
    <name evidence="1" type="ORF">HNQ50_002296</name>
</gene>
<dbReference type="RefSeq" id="WP_184100708.1">
    <property type="nucleotide sequence ID" value="NZ_JACHHN010000004.1"/>
</dbReference>
<reference evidence="1 2" key="1">
    <citation type="submission" date="2020-08" db="EMBL/GenBank/DDBJ databases">
        <title>Genomic Encyclopedia of Type Strains, Phase IV (KMG-IV): sequencing the most valuable type-strain genomes for metagenomic binning, comparative biology and taxonomic classification.</title>
        <authorList>
            <person name="Goeker M."/>
        </authorList>
    </citation>
    <scope>NUCLEOTIDE SEQUENCE [LARGE SCALE GENOMIC DNA]</scope>
    <source>
        <strain evidence="1 2">DSM 18233</strain>
    </source>
</reference>
<keyword evidence="2" id="KW-1185">Reference proteome</keyword>
<sequence>MADIPAVSSQQAIVSDDGLIWLPYDLPLLKTDAARFTPLSDHAAILNAAFTPFVLDYSRIEQLHVINGCGVALGDAIVGLAALEQLSRQHPQLKITVYVSPHLPAHVREIYTLAGHFISVESLPLPLARLAMTPAEVWIDLADFMYRPAFNQLPMHDFFASSLGLNPGQLDNVAKENHWLKAVPLPPLPATLQPGYTLLCHQASTGLRSMPEPIREAWSTQWLGTHTGQLAGFAPQNTPRWHDLSRWSASLPHFMAAIAGARRIVSVDSAAIHLAAGLGVSCTALFMGIDPGLRVAGYPHCSAQQLDETGRLHGLHHARSGVDEAEADRCWQRWLAADTPCD</sequence>
<evidence type="ECO:0000313" key="2">
    <source>
        <dbReference type="Proteomes" id="UP000543030"/>
    </source>
</evidence>
<evidence type="ECO:0000313" key="1">
    <source>
        <dbReference type="EMBL" id="MBB5191566.1"/>
    </source>
</evidence>
<dbReference type="AlphaFoldDB" id="A0A840RGW5"/>
<dbReference type="Gene3D" id="3.40.50.2000">
    <property type="entry name" value="Glycogen Phosphorylase B"/>
    <property type="match status" value="1"/>
</dbReference>
<proteinExistence type="predicted"/>
<dbReference type="Proteomes" id="UP000543030">
    <property type="component" value="Unassembled WGS sequence"/>
</dbReference>